<evidence type="ECO:0000313" key="1">
    <source>
        <dbReference type="EMBL" id="WGK69634.1"/>
    </source>
</evidence>
<sequence>MGKKKTYPLLVVSTTGSINWNKEYKMYFCPEDRNMNQPFEYLGFYGDKSIRGMGKVENCIVADHVNGGLRVRKFENPVTESQEKRVLQAFTDGKMAGHDDKYQGYKFYIIDENDFTEMNFCKLSSGGLRGFQYLNLRDYFGSKRPKDDSSQAIVELLEGKTWS</sequence>
<proteinExistence type="predicted"/>
<keyword evidence="2" id="KW-1185">Reference proteome</keyword>
<protein>
    <submittedName>
        <fullName evidence="1">Uncharacterized protein</fullName>
    </submittedName>
</protein>
<dbReference type="RefSeq" id="WP_326927820.1">
    <property type="nucleotide sequence ID" value="NZ_CP123443.1"/>
</dbReference>
<evidence type="ECO:0000313" key="2">
    <source>
        <dbReference type="Proteomes" id="UP001228690"/>
    </source>
</evidence>
<organism evidence="1 2">
    <name type="scientific">Candidatus Haliotispira prima</name>
    <dbReference type="NCBI Taxonomy" id="3034016"/>
    <lineage>
        <taxon>Bacteria</taxon>
        <taxon>Pseudomonadati</taxon>
        <taxon>Spirochaetota</taxon>
        <taxon>Spirochaetia</taxon>
        <taxon>Spirochaetales</taxon>
        <taxon>Spirochaetaceae</taxon>
        <taxon>Candidatus Haliotispira</taxon>
    </lineage>
</organism>
<name>A0ABY8MI15_9SPIO</name>
<dbReference type="Proteomes" id="UP001228690">
    <property type="component" value="Chromosome"/>
</dbReference>
<accession>A0ABY8MI15</accession>
<reference evidence="1 2" key="1">
    <citation type="submission" date="2023-04" db="EMBL/GenBank/DDBJ databases">
        <title>Spirochaete genome identified in red abalone sample constitutes a novel genus.</title>
        <authorList>
            <person name="Sharma S.P."/>
            <person name="Purcell C.M."/>
            <person name="Hyde J.R."/>
            <person name="Severin A.J."/>
        </authorList>
    </citation>
    <scope>NUCLEOTIDE SEQUENCE [LARGE SCALE GENOMIC DNA]</scope>
    <source>
        <strain evidence="1 2">SP-2023</strain>
    </source>
</reference>
<gene>
    <name evidence="1" type="ORF">P0082_01880</name>
</gene>
<dbReference type="EMBL" id="CP123443">
    <property type="protein sequence ID" value="WGK69634.1"/>
    <property type="molecule type" value="Genomic_DNA"/>
</dbReference>